<evidence type="ECO:0000256" key="5">
    <source>
        <dbReference type="ARBA" id="ARBA00023159"/>
    </source>
</evidence>
<evidence type="ECO:0000256" key="6">
    <source>
        <dbReference type="ARBA" id="ARBA00023163"/>
    </source>
</evidence>
<dbReference type="GO" id="GO:0003723">
    <property type="term" value="F:RNA binding"/>
    <property type="evidence" value="ECO:0007669"/>
    <property type="project" value="UniProtKB-UniRule"/>
</dbReference>
<feature type="compositionally biased region" description="Basic and acidic residues" evidence="9">
    <location>
        <begin position="482"/>
        <end position="499"/>
    </location>
</feature>
<dbReference type="EMBL" id="JAVRJZ010000010">
    <property type="protein sequence ID" value="KAK2717617.1"/>
    <property type="molecule type" value="Genomic_DNA"/>
</dbReference>
<evidence type="ECO:0000256" key="8">
    <source>
        <dbReference type="PROSITE-ProRule" id="PRU00176"/>
    </source>
</evidence>
<feature type="region of interest" description="Disordered" evidence="9">
    <location>
        <begin position="778"/>
        <end position="1001"/>
    </location>
</feature>
<comment type="subcellular location">
    <subcellularLocation>
        <location evidence="1">Nucleus</location>
    </subcellularLocation>
</comment>
<evidence type="ECO:0000256" key="9">
    <source>
        <dbReference type="SAM" id="MobiDB-lite"/>
    </source>
</evidence>
<organism evidence="11 12">
    <name type="scientific">Artemia franciscana</name>
    <name type="common">Brine shrimp</name>
    <name type="synonym">Artemia sanfranciscana</name>
    <dbReference type="NCBI Taxonomy" id="6661"/>
    <lineage>
        <taxon>Eukaryota</taxon>
        <taxon>Metazoa</taxon>
        <taxon>Ecdysozoa</taxon>
        <taxon>Arthropoda</taxon>
        <taxon>Crustacea</taxon>
        <taxon>Branchiopoda</taxon>
        <taxon>Anostraca</taxon>
        <taxon>Artemiidae</taxon>
        <taxon>Artemia</taxon>
    </lineage>
</organism>
<accession>A0AA88I9V5</accession>
<evidence type="ECO:0000256" key="4">
    <source>
        <dbReference type="ARBA" id="ARBA00023015"/>
    </source>
</evidence>
<keyword evidence="7" id="KW-0539">Nucleus</keyword>
<dbReference type="GO" id="GO:0045944">
    <property type="term" value="P:positive regulation of transcription by RNA polymerase II"/>
    <property type="evidence" value="ECO:0007669"/>
    <property type="project" value="TreeGrafter"/>
</dbReference>
<feature type="region of interest" description="Disordered" evidence="9">
    <location>
        <begin position="474"/>
        <end position="584"/>
    </location>
</feature>
<dbReference type="PANTHER" id="PTHR15528">
    <property type="entry name" value="PEROXISOME PROLIFERATOR ACTIVATED RECEPTOR GAMMA COACTIVATOR 1 PGC-1 -RELATED"/>
    <property type="match status" value="1"/>
</dbReference>
<dbReference type="GO" id="GO:0003712">
    <property type="term" value="F:transcription coregulator activity"/>
    <property type="evidence" value="ECO:0007669"/>
    <property type="project" value="InterPro"/>
</dbReference>
<dbReference type="Pfam" id="PF00076">
    <property type="entry name" value="RRM_1"/>
    <property type="match status" value="1"/>
</dbReference>
<feature type="compositionally biased region" description="Polar residues" evidence="9">
    <location>
        <begin position="974"/>
        <end position="986"/>
    </location>
</feature>
<evidence type="ECO:0000313" key="12">
    <source>
        <dbReference type="Proteomes" id="UP001187531"/>
    </source>
</evidence>
<feature type="compositionally biased region" description="Basic and acidic residues" evidence="9">
    <location>
        <begin position="542"/>
        <end position="555"/>
    </location>
</feature>
<evidence type="ECO:0000256" key="1">
    <source>
        <dbReference type="ARBA" id="ARBA00004123"/>
    </source>
</evidence>
<evidence type="ECO:0000313" key="11">
    <source>
        <dbReference type="EMBL" id="KAK2717617.1"/>
    </source>
</evidence>
<keyword evidence="4" id="KW-0805">Transcription regulation</keyword>
<reference evidence="11" key="1">
    <citation type="submission" date="2023-07" db="EMBL/GenBank/DDBJ databases">
        <title>Chromosome-level genome assembly of Artemia franciscana.</title>
        <authorList>
            <person name="Jo E."/>
        </authorList>
    </citation>
    <scope>NUCLEOTIDE SEQUENCE</scope>
    <source>
        <tissue evidence="11">Whole body</tissue>
    </source>
</reference>
<sequence>MMEETLHLPFLKSLDGERGHRKRLFTNESEIMDLVNEFGDFNNILLNDLFDGEDEGSEDGLSWNELEDIASGLLDGSNEDDWDFISDPSLSGGDTALSGMSTDAWLPINNNDSPCLNNSILVPENQSTVDSTTDTIRPSLKPKLTTFISAATDSKVKTVSSRKSQIKPTAGNLCPAMHTPKIVTSAELKIMGTRNNKFRHVNSSKFQIDEPKLTIIEKGAKSAVVLKKMMVKRGQSLLRLPIKNAVNYTQLKFEPQIAQKSNVVRDDGFQSVFKSQSSDLNELSKSKSIKVVKSSQKRQNPSKPFIGVDHDYCSGQPDEPFHEMMELMDSEGIQLQEEIVLGADGGEIHSRSPEDCAVPAVANMLCTTSMAKATDPKKKTLSTLLNDKSPQRNEIPSKVNCEKNNENENKFKGQNGKQINEKRTKTLSMPPKYQQVSYCEKILQIKNDSEDELVDIEGVDESDAFDRLPSYVTTSKAVSPRKSRENKYIDRDEDYTPRKERQRGRKKKDRIQSTSPAKMKRKHEAIEQGREDKQKKRGRPAKRIEPETKKVKETIKPQVKTKRNLSSSEDDEPGENPVRPSAFEAVYIRESNSDIKIEKEEEPDEILPYEGDTFQLRNDSVVTETENIDEFKSCSSDGGRAHLLSWSSSHSYGEIDSTYQNDLGFTIFGNIKDEVDPHDMNIETLPEIPDSFPMEDVKIEVPLRSSQEVATVKEELVSDENHNVENIMDESAVEFEIEIMGEDGSCVKVNLDRILGEPSDEDKEEEIDKVECDEEKNLKPIELRFLPQHPSLDEETDSSSQSPKKQKRKLTLSDYLTRKEYEKDICSSSSQLTSPALEDVEEGEIKDTTDTNLEETMEHLKLRSRNRTESEESDFYKKIKHHKGKRNGSAHGSDSCSSDSSCDSDSLRSRSPSPFLKSRRQSRTRLRYSSSSRSRRRGSYSTDSTSSDSSSQSRSRSRESSSSEVRQRRRRTSYNSVSSSNRNTYDVKSKSRRKRQTSLDDSDERKVIYLSDFPPNITERDIHRKFAKFGPISDIKIKFRSTGEPYAFVTFYDSEDALDAIEHGNDDKSKPQCGISFGGRRRYCRENYADLDNQSEARYPQKTLDFDALLRETKEKLTKRC</sequence>
<protein>
    <recommendedName>
        <fullName evidence="10">RRM domain-containing protein</fullName>
    </recommendedName>
</protein>
<keyword evidence="3 8" id="KW-0694">RNA-binding</keyword>
<dbReference type="SUPFAM" id="SSF54928">
    <property type="entry name" value="RNA-binding domain, RBD"/>
    <property type="match status" value="1"/>
</dbReference>
<evidence type="ECO:0000256" key="7">
    <source>
        <dbReference type="ARBA" id="ARBA00023242"/>
    </source>
</evidence>
<evidence type="ECO:0000256" key="3">
    <source>
        <dbReference type="ARBA" id="ARBA00022884"/>
    </source>
</evidence>
<feature type="compositionally biased region" description="Basic residues" evidence="9">
    <location>
        <begin position="917"/>
        <end position="926"/>
    </location>
</feature>
<feature type="compositionally biased region" description="Basic and acidic residues" evidence="9">
    <location>
        <begin position="524"/>
        <end position="534"/>
    </location>
</feature>
<feature type="compositionally biased region" description="Basic residues" evidence="9">
    <location>
        <begin position="500"/>
        <end position="509"/>
    </location>
</feature>
<dbReference type="AlphaFoldDB" id="A0AA88I9V5"/>
<keyword evidence="5" id="KW-0010">Activator</keyword>
<keyword evidence="12" id="KW-1185">Reference proteome</keyword>
<dbReference type="InterPro" id="IPR035979">
    <property type="entry name" value="RBD_domain_sf"/>
</dbReference>
<feature type="compositionally biased region" description="Basic and acidic residues" evidence="9">
    <location>
        <begin position="400"/>
        <end position="411"/>
    </location>
</feature>
<keyword evidence="6" id="KW-0804">Transcription</keyword>
<dbReference type="Gene3D" id="3.30.70.330">
    <property type="match status" value="1"/>
</dbReference>
<evidence type="ECO:0000259" key="10">
    <source>
        <dbReference type="PROSITE" id="PS50102"/>
    </source>
</evidence>
<dbReference type="InterPro" id="IPR034605">
    <property type="entry name" value="PGC-1"/>
</dbReference>
<dbReference type="PANTHER" id="PTHR15528:SF11">
    <property type="entry name" value="FI18188P1"/>
    <property type="match status" value="1"/>
</dbReference>
<dbReference type="SMART" id="SM00360">
    <property type="entry name" value="RRM"/>
    <property type="match status" value="1"/>
</dbReference>
<proteinExistence type="predicted"/>
<dbReference type="PROSITE" id="PS50102">
    <property type="entry name" value="RRM"/>
    <property type="match status" value="1"/>
</dbReference>
<feature type="compositionally biased region" description="Basic and acidic residues" evidence="9">
    <location>
        <begin position="856"/>
        <end position="877"/>
    </location>
</feature>
<keyword evidence="2" id="KW-0597">Phosphoprotein</keyword>
<dbReference type="GO" id="GO:0005634">
    <property type="term" value="C:nucleus"/>
    <property type="evidence" value="ECO:0007669"/>
    <property type="project" value="UniProtKB-SubCell"/>
</dbReference>
<gene>
    <name evidence="11" type="ORF">QYM36_006405</name>
</gene>
<dbReference type="Proteomes" id="UP001187531">
    <property type="component" value="Unassembled WGS sequence"/>
</dbReference>
<feature type="compositionally biased region" description="Low complexity" evidence="9">
    <location>
        <begin position="939"/>
        <end position="955"/>
    </location>
</feature>
<feature type="domain" description="RRM" evidence="10">
    <location>
        <begin position="1006"/>
        <end position="1091"/>
    </location>
</feature>
<feature type="compositionally biased region" description="Low complexity" evidence="9">
    <location>
        <begin position="893"/>
        <end position="916"/>
    </location>
</feature>
<dbReference type="InterPro" id="IPR012677">
    <property type="entry name" value="Nucleotide-bd_a/b_plait_sf"/>
</dbReference>
<comment type="caution">
    <text evidence="11">The sequence shown here is derived from an EMBL/GenBank/DDBJ whole genome shotgun (WGS) entry which is preliminary data.</text>
</comment>
<dbReference type="InterPro" id="IPR000504">
    <property type="entry name" value="RRM_dom"/>
</dbReference>
<evidence type="ECO:0000256" key="2">
    <source>
        <dbReference type="ARBA" id="ARBA00022553"/>
    </source>
</evidence>
<name>A0AA88I9V5_ARTSF</name>
<feature type="compositionally biased region" description="Basic and acidic residues" evidence="9">
    <location>
        <begin position="816"/>
        <end position="825"/>
    </location>
</feature>
<feature type="compositionally biased region" description="Basic residues" evidence="9">
    <location>
        <begin position="878"/>
        <end position="888"/>
    </location>
</feature>
<feature type="region of interest" description="Disordered" evidence="9">
    <location>
        <begin position="388"/>
        <end position="425"/>
    </location>
</feature>